<keyword evidence="2" id="KW-0813">Transport</keyword>
<feature type="transmembrane region" description="Helical" evidence="8">
    <location>
        <begin position="166"/>
        <end position="188"/>
    </location>
</feature>
<keyword evidence="6 8" id="KW-0472">Membrane</keyword>
<feature type="domain" description="Major facilitator superfamily (MFS) profile" evidence="9">
    <location>
        <begin position="245"/>
        <end position="439"/>
    </location>
</feature>
<feature type="transmembrane region" description="Helical" evidence="8">
    <location>
        <begin position="371"/>
        <end position="393"/>
    </location>
</feature>
<dbReference type="AlphaFoldDB" id="A0A543D565"/>
<evidence type="ECO:0000256" key="2">
    <source>
        <dbReference type="ARBA" id="ARBA00022448"/>
    </source>
</evidence>
<evidence type="ECO:0000313" key="10">
    <source>
        <dbReference type="EMBL" id="TQM04368.1"/>
    </source>
</evidence>
<evidence type="ECO:0000256" key="3">
    <source>
        <dbReference type="ARBA" id="ARBA00022475"/>
    </source>
</evidence>
<reference evidence="10 11" key="1">
    <citation type="submission" date="2019-06" db="EMBL/GenBank/DDBJ databases">
        <title>Sequencing the genomes of 1000 actinobacteria strains.</title>
        <authorList>
            <person name="Klenk H.-P."/>
        </authorList>
    </citation>
    <scope>NUCLEOTIDE SEQUENCE [LARGE SCALE GENOMIC DNA]</scope>
    <source>
        <strain evidence="10 11">DSM 45301</strain>
    </source>
</reference>
<evidence type="ECO:0000259" key="9">
    <source>
        <dbReference type="PROSITE" id="PS50850"/>
    </source>
</evidence>
<name>A0A543D565_9PSEU</name>
<feature type="transmembrane region" description="Helical" evidence="8">
    <location>
        <begin position="282"/>
        <end position="302"/>
    </location>
</feature>
<dbReference type="PROSITE" id="PS50850">
    <property type="entry name" value="MFS"/>
    <property type="match status" value="1"/>
</dbReference>
<evidence type="ECO:0000256" key="1">
    <source>
        <dbReference type="ARBA" id="ARBA00004651"/>
    </source>
</evidence>
<evidence type="ECO:0000256" key="4">
    <source>
        <dbReference type="ARBA" id="ARBA00022692"/>
    </source>
</evidence>
<sequence length="439" mass="45313">MTTAPADIPVSGTTSTVDPTPARRRASAFGALRVRNFRIYLSAHAVASTGTWMQNIALEWLVLELSGSPVAVGITMACQFLPMLLIGMYGGVIADRYPKRTVLMITQTVNGLLAATLAVLTIGGHVRVEHVYAFALVAGLVFVVDNPTRQVFVNEVVSARYVRNAIALNAAVFQTTRLVGPAVAAVLISTVGTGWAFAANAVSYLAPLAGLLIIRTAELLPTPPLARAPGQMRSALRYVADRPHVAWTIVLVGVVGTFGLKFPVVLTAMATETFGGTSDGGAQLYGLFNVVLAVGSIAGALFAGARTHTRLRTIVLAGAAFGVAQVAAALAPGLGTFLAALVAMGAVNLAFQAMANSSVQSWVDPEVRGRVMGLYMLAFVGGTPLGGPAVGWITDAFGARIGMAVCGLLPLLAALVVAGVLARHARAQRSAAPPVAPAV</sequence>
<feature type="transmembrane region" description="Helical" evidence="8">
    <location>
        <begin position="130"/>
        <end position="146"/>
    </location>
</feature>
<accession>A0A543D565</accession>
<dbReference type="Pfam" id="PF05977">
    <property type="entry name" value="MFS_3"/>
    <property type="match status" value="1"/>
</dbReference>
<evidence type="ECO:0000256" key="5">
    <source>
        <dbReference type="ARBA" id="ARBA00022989"/>
    </source>
</evidence>
<keyword evidence="5 8" id="KW-1133">Transmembrane helix</keyword>
<dbReference type="CDD" id="cd06173">
    <property type="entry name" value="MFS_MefA_like"/>
    <property type="match status" value="1"/>
</dbReference>
<dbReference type="Proteomes" id="UP000315677">
    <property type="component" value="Unassembled WGS sequence"/>
</dbReference>
<dbReference type="PANTHER" id="PTHR23513">
    <property type="entry name" value="INTEGRAL MEMBRANE EFFLUX PROTEIN-RELATED"/>
    <property type="match status" value="1"/>
</dbReference>
<feature type="transmembrane region" description="Helical" evidence="8">
    <location>
        <begin position="102"/>
        <end position="124"/>
    </location>
</feature>
<dbReference type="GO" id="GO:0005886">
    <property type="term" value="C:plasma membrane"/>
    <property type="evidence" value="ECO:0007669"/>
    <property type="project" value="UniProtKB-SubCell"/>
</dbReference>
<comment type="caution">
    <text evidence="10">The sequence shown here is derived from an EMBL/GenBank/DDBJ whole genome shotgun (WGS) entry which is preliminary data.</text>
</comment>
<dbReference type="InterPro" id="IPR036259">
    <property type="entry name" value="MFS_trans_sf"/>
</dbReference>
<dbReference type="GO" id="GO:0022857">
    <property type="term" value="F:transmembrane transporter activity"/>
    <property type="evidence" value="ECO:0007669"/>
    <property type="project" value="InterPro"/>
</dbReference>
<evidence type="ECO:0000256" key="8">
    <source>
        <dbReference type="SAM" id="Phobius"/>
    </source>
</evidence>
<dbReference type="PANTHER" id="PTHR23513:SF11">
    <property type="entry name" value="STAPHYLOFERRIN A TRANSPORTER"/>
    <property type="match status" value="1"/>
</dbReference>
<dbReference type="InterPro" id="IPR010290">
    <property type="entry name" value="TM_effector"/>
</dbReference>
<feature type="transmembrane region" description="Helical" evidence="8">
    <location>
        <begin position="245"/>
        <end position="270"/>
    </location>
</feature>
<protein>
    <submittedName>
        <fullName evidence="10">Transmembrane secretion effector</fullName>
    </submittedName>
</protein>
<evidence type="ECO:0000313" key="11">
    <source>
        <dbReference type="Proteomes" id="UP000315677"/>
    </source>
</evidence>
<feature type="transmembrane region" description="Helical" evidence="8">
    <location>
        <begin position="337"/>
        <end position="359"/>
    </location>
</feature>
<feature type="transmembrane region" description="Helical" evidence="8">
    <location>
        <begin position="194"/>
        <end position="214"/>
    </location>
</feature>
<dbReference type="EMBL" id="VFPA01000005">
    <property type="protein sequence ID" value="TQM04368.1"/>
    <property type="molecule type" value="Genomic_DNA"/>
</dbReference>
<evidence type="ECO:0000256" key="7">
    <source>
        <dbReference type="SAM" id="MobiDB-lite"/>
    </source>
</evidence>
<organism evidence="10 11">
    <name type="scientific">Pseudonocardia kunmingensis</name>
    <dbReference type="NCBI Taxonomy" id="630975"/>
    <lineage>
        <taxon>Bacteria</taxon>
        <taxon>Bacillati</taxon>
        <taxon>Actinomycetota</taxon>
        <taxon>Actinomycetes</taxon>
        <taxon>Pseudonocardiales</taxon>
        <taxon>Pseudonocardiaceae</taxon>
        <taxon>Pseudonocardia</taxon>
    </lineage>
</organism>
<evidence type="ECO:0000256" key="6">
    <source>
        <dbReference type="ARBA" id="ARBA00023136"/>
    </source>
</evidence>
<proteinExistence type="predicted"/>
<keyword evidence="4 8" id="KW-0812">Transmembrane</keyword>
<feature type="region of interest" description="Disordered" evidence="7">
    <location>
        <begin position="1"/>
        <end position="21"/>
    </location>
</feature>
<keyword evidence="3" id="KW-1003">Cell membrane</keyword>
<dbReference type="SUPFAM" id="SSF103473">
    <property type="entry name" value="MFS general substrate transporter"/>
    <property type="match status" value="1"/>
</dbReference>
<keyword evidence="11" id="KW-1185">Reference proteome</keyword>
<comment type="subcellular location">
    <subcellularLocation>
        <location evidence="1">Cell membrane</location>
        <topology evidence="1">Multi-pass membrane protein</topology>
    </subcellularLocation>
</comment>
<gene>
    <name evidence="10" type="ORF">FB558_7402</name>
</gene>
<feature type="transmembrane region" description="Helical" evidence="8">
    <location>
        <begin position="70"/>
        <end position="90"/>
    </location>
</feature>
<feature type="transmembrane region" description="Helical" evidence="8">
    <location>
        <begin position="314"/>
        <end position="331"/>
    </location>
</feature>
<dbReference type="InterPro" id="IPR020846">
    <property type="entry name" value="MFS_dom"/>
</dbReference>
<feature type="transmembrane region" description="Helical" evidence="8">
    <location>
        <begin position="399"/>
        <end position="422"/>
    </location>
</feature>
<dbReference type="Gene3D" id="1.20.1250.20">
    <property type="entry name" value="MFS general substrate transporter like domains"/>
    <property type="match status" value="1"/>
</dbReference>